<feature type="region of interest" description="Disordered" evidence="1">
    <location>
        <begin position="109"/>
        <end position="185"/>
    </location>
</feature>
<feature type="compositionally biased region" description="Basic and acidic residues" evidence="1">
    <location>
        <begin position="11"/>
        <end position="25"/>
    </location>
</feature>
<proteinExistence type="predicted"/>
<feature type="region of interest" description="Disordered" evidence="1">
    <location>
        <begin position="1"/>
        <end position="35"/>
    </location>
</feature>
<dbReference type="AlphaFoldDB" id="A0ABD2HTJ9"/>
<evidence type="ECO:0000313" key="2">
    <source>
        <dbReference type="EMBL" id="KAL3071654.1"/>
    </source>
</evidence>
<evidence type="ECO:0000256" key="1">
    <source>
        <dbReference type="SAM" id="MobiDB-lite"/>
    </source>
</evidence>
<comment type="caution">
    <text evidence="2">The sequence shown here is derived from an EMBL/GenBank/DDBJ whole genome shotgun (WGS) entry which is preliminary data.</text>
</comment>
<evidence type="ECO:0000313" key="3">
    <source>
        <dbReference type="Proteomes" id="UP001620645"/>
    </source>
</evidence>
<gene>
    <name evidence="2" type="ORF">niasHS_016329</name>
</gene>
<feature type="compositionally biased region" description="Gly residues" evidence="1">
    <location>
        <begin position="228"/>
        <end position="238"/>
    </location>
</feature>
<sequence length="244" mass="27059">MASEDQVPKIQAEKENVEPLADPEKLRKRRSPPTPIVSELSRMMDQLKTSMVAEIQNCLEHVRNAMMDEVQLALDNLWAKIQPVMVDHGRSIAALADAFDEMTMKEAKDNMEDPTEGGPGVNDPPANSPPESGGQNEANHNNPPQSGGQNDQLANQFDRPAQWQGRGSRGTWRGRRGFENGGPGRVSYLRRQLERECGGRVRIQHPYMEFRRGRGYGPSGRTERAFGPYGGQNSGGPSRGRRGN</sequence>
<feature type="compositionally biased region" description="Polar residues" evidence="1">
    <location>
        <begin position="129"/>
        <end position="155"/>
    </location>
</feature>
<protein>
    <submittedName>
        <fullName evidence="2">Uncharacterized protein</fullName>
    </submittedName>
</protein>
<keyword evidence="3" id="KW-1185">Reference proteome</keyword>
<organism evidence="2 3">
    <name type="scientific">Heterodera schachtii</name>
    <name type="common">Sugarbeet cyst nematode worm</name>
    <name type="synonym">Tylenchus schachtii</name>
    <dbReference type="NCBI Taxonomy" id="97005"/>
    <lineage>
        <taxon>Eukaryota</taxon>
        <taxon>Metazoa</taxon>
        <taxon>Ecdysozoa</taxon>
        <taxon>Nematoda</taxon>
        <taxon>Chromadorea</taxon>
        <taxon>Rhabditida</taxon>
        <taxon>Tylenchina</taxon>
        <taxon>Tylenchomorpha</taxon>
        <taxon>Tylenchoidea</taxon>
        <taxon>Heteroderidae</taxon>
        <taxon>Heteroderinae</taxon>
        <taxon>Heterodera</taxon>
    </lineage>
</organism>
<accession>A0ABD2HTJ9</accession>
<name>A0ABD2HTJ9_HETSC</name>
<dbReference type="EMBL" id="JBICCN010000389">
    <property type="protein sequence ID" value="KAL3071654.1"/>
    <property type="molecule type" value="Genomic_DNA"/>
</dbReference>
<reference evidence="2 3" key="1">
    <citation type="submission" date="2024-10" db="EMBL/GenBank/DDBJ databases">
        <authorList>
            <person name="Kim D."/>
        </authorList>
    </citation>
    <scope>NUCLEOTIDE SEQUENCE [LARGE SCALE GENOMIC DNA]</scope>
    <source>
        <strain evidence="2">Taebaek</strain>
    </source>
</reference>
<feature type="region of interest" description="Disordered" evidence="1">
    <location>
        <begin position="211"/>
        <end position="244"/>
    </location>
</feature>
<dbReference type="Proteomes" id="UP001620645">
    <property type="component" value="Unassembled WGS sequence"/>
</dbReference>